<evidence type="ECO:0000259" key="6">
    <source>
        <dbReference type="Pfam" id="PF25023"/>
    </source>
</evidence>
<dbReference type="GO" id="GO:0005576">
    <property type="term" value="C:extracellular region"/>
    <property type="evidence" value="ECO:0007669"/>
    <property type="project" value="UniProtKB-SubCell"/>
</dbReference>
<dbReference type="Proteomes" id="UP000297762">
    <property type="component" value="Unassembled WGS sequence"/>
</dbReference>
<dbReference type="Gene3D" id="2.180.10.10">
    <property type="entry name" value="RHS repeat-associated core"/>
    <property type="match status" value="2"/>
</dbReference>
<dbReference type="OrthoDB" id="9771173at2"/>
<dbReference type="Pfam" id="PF03534">
    <property type="entry name" value="SpvB"/>
    <property type="match status" value="1"/>
</dbReference>
<dbReference type="NCBIfam" id="TIGR01643">
    <property type="entry name" value="YD_repeat_2x"/>
    <property type="match status" value="2"/>
</dbReference>
<organism evidence="7 8">
    <name type="scientific">Leptospira sarikeiensis</name>
    <dbReference type="NCBI Taxonomy" id="2484943"/>
    <lineage>
        <taxon>Bacteria</taxon>
        <taxon>Pseudomonadati</taxon>
        <taxon>Spirochaetota</taxon>
        <taxon>Spirochaetia</taxon>
        <taxon>Leptospirales</taxon>
        <taxon>Leptospiraceae</taxon>
        <taxon>Leptospira</taxon>
    </lineage>
</organism>
<dbReference type="PANTHER" id="PTHR32305:SF15">
    <property type="entry name" value="PROTEIN RHSA-RELATED"/>
    <property type="match status" value="1"/>
</dbReference>
<dbReference type="InterPro" id="IPR018247">
    <property type="entry name" value="EF_Hand_1_Ca_BS"/>
</dbReference>
<dbReference type="PANTHER" id="PTHR32305">
    <property type="match status" value="1"/>
</dbReference>
<gene>
    <name evidence="7" type="ORF">EHQ64_08035</name>
</gene>
<dbReference type="SUPFAM" id="SSF69318">
    <property type="entry name" value="Integrin alpha N-terminal domain"/>
    <property type="match status" value="1"/>
</dbReference>
<dbReference type="Pfam" id="PF12256">
    <property type="entry name" value="TcdB_toxin_midN"/>
    <property type="match status" value="1"/>
</dbReference>
<evidence type="ECO:0000259" key="5">
    <source>
        <dbReference type="Pfam" id="PF12256"/>
    </source>
</evidence>
<dbReference type="PROSITE" id="PS00018">
    <property type="entry name" value="EF_HAND_1"/>
    <property type="match status" value="1"/>
</dbReference>
<dbReference type="GO" id="GO:0005737">
    <property type="term" value="C:cytoplasm"/>
    <property type="evidence" value="ECO:0007669"/>
    <property type="project" value="InterPro"/>
</dbReference>
<dbReference type="Pfam" id="PF25023">
    <property type="entry name" value="TEN_YD-shell"/>
    <property type="match status" value="1"/>
</dbReference>
<comment type="subcellular location">
    <subcellularLocation>
        <location evidence="1">Secreted</location>
    </subcellularLocation>
</comment>
<feature type="domain" description="Teneurin-like YD-shell" evidence="6">
    <location>
        <begin position="2147"/>
        <end position="2233"/>
    </location>
</feature>
<dbReference type="InterPro" id="IPR028994">
    <property type="entry name" value="Integrin_alpha_N"/>
</dbReference>
<evidence type="ECO:0000256" key="2">
    <source>
        <dbReference type="ARBA" id="ARBA00022525"/>
    </source>
</evidence>
<proteinExistence type="predicted"/>
<evidence type="ECO:0008006" key="9">
    <source>
        <dbReference type="Google" id="ProtNLM"/>
    </source>
</evidence>
<name>A0A4R9K8J8_9LEPT</name>
<accession>A0A4R9K8J8</accession>
<dbReference type="RefSeq" id="WP_135649047.1">
    <property type="nucleotide sequence ID" value="NZ_RQGF01000015.1"/>
</dbReference>
<comment type="caution">
    <text evidence="7">The sequence shown here is derived from an EMBL/GenBank/DDBJ whole genome shotgun (WGS) entry which is preliminary data.</text>
</comment>
<keyword evidence="2" id="KW-0964">Secreted</keyword>
<dbReference type="InterPro" id="IPR050708">
    <property type="entry name" value="T6SS_VgrG/RHS"/>
</dbReference>
<evidence type="ECO:0000256" key="4">
    <source>
        <dbReference type="ARBA" id="ARBA00023026"/>
    </source>
</evidence>
<keyword evidence="4" id="KW-0843">Virulence</keyword>
<feature type="domain" description="Insecticide toxin TcdB middle/N-terminal" evidence="5">
    <location>
        <begin position="1113"/>
        <end position="1236"/>
    </location>
</feature>
<dbReference type="EMBL" id="RQGF01000015">
    <property type="protein sequence ID" value="TGL62923.1"/>
    <property type="molecule type" value="Genomic_DNA"/>
</dbReference>
<dbReference type="Pfam" id="PF05593">
    <property type="entry name" value="RHS_repeat"/>
    <property type="match status" value="2"/>
</dbReference>
<dbReference type="InterPro" id="IPR003284">
    <property type="entry name" value="Sal_SpvB"/>
</dbReference>
<dbReference type="InterPro" id="IPR056823">
    <property type="entry name" value="TEN-like_YD-shell"/>
</dbReference>
<dbReference type="NCBIfam" id="TIGR03696">
    <property type="entry name" value="Rhs_assc_core"/>
    <property type="match status" value="1"/>
</dbReference>
<dbReference type="InterPro" id="IPR006530">
    <property type="entry name" value="YD"/>
</dbReference>
<dbReference type="InterPro" id="IPR022385">
    <property type="entry name" value="Rhs_assc_core"/>
</dbReference>
<evidence type="ECO:0000256" key="1">
    <source>
        <dbReference type="ARBA" id="ARBA00004613"/>
    </source>
</evidence>
<dbReference type="Gene3D" id="2.40.128.340">
    <property type="match status" value="1"/>
</dbReference>
<sequence>MDHILSRLLSVAGGGSFYQGTSFPSPGSAPSPEGSDLYSISTNYSSSIDDPQTKADPLAGAVFIAPPEPNNYGTVSLAYPIQIATGRLGIQPNLSLTYSSSGGDGWLGVGWSLGLGSIIRTPEFGALYYDYRDSFSWNGKKLIKVSGVSGNENGIYRPEVVGEDFTILKLTNIENGGIWEVQDSLGTKSFFGQNSSSRIYDPAKITRTYSWNLSRVEDTNGNFMDIEYDTSEYSENHALYLKEVRYTGNSRSGASPKQYVRFITKDRDDSYVSKVPGYIVKTDKLLDKIQVGYNGNKLWEYRMDYDISADSGRPLLKTIDSDRNTTKPNFNYQQASKLLLWQNVANSFSSEPEEIPGDAEFFEGDFNGDGISDIVFFNFQTGNWKAAEGKPGGGYTFKTYANRYKDFGSLDKIRFFKGNATGDYNGDGRSDIAFYLPQTKEFVVAEHTGTNFQFKSYGKLMSGIPDIFRMEWFPGDYDGNGLSDSILFDEPTGQWTLMLNKGGQFEFLKFSKKFQNIFRGDYNPNGNLDSVTTSDSSVQGRGRLHVNFLVGDYNGDGRTDISIYDARSGKWFVGENYRNPDPSDPIYFKIEWYLYKVFTAPEERLFSQDRFSGDFDGDGFSDFLVFNRSNGEWVFGKTGDRTINFKVWSRSPQFKEITKWLQGDFNGDGNTDVGFFSASDNKFWIGEATGSGFRFRIYNDMNYGPSVEKVMQSPLPIDEVKISKGFSVVQTASDSKTLIIDYTYDGNDYTNRGELVFPGCFTTNDCSLSPELVIYNRKTNKFDLRVGSATVSGIFADFNPETTDQKIANSGRIDRYTRNSKDEILFYKETGIQNSFFALRSASASTFEKTNFASFSDSEVGNFYYDDTTFIIDNFANASSKSVLVIDDQPTAGSGKFVLSSLSGNKVLIPAGALTQTNITNMFRLGTTGQNRLKRRDYSIFSGNILGTTDNTSQLIIVDRSTSIHSWYIGVVDITNSKIQFTKLTPASGSANLPLTSVEFDPTLSSGIRYGLYSETSGKSILIGKTLADSTTFYKFKISGSNIALTSYSAVSASFSGDFDSSGNPIVVQFDTYKIFDITKVSSVALPGTVISRSIDRSDLFSKVYPYVWIQGDYNGDGITDIGIFHLKEPTWYFANSTGSVPDVINQIRNGIGGTYDLEYENSTKFDNTGGDGIPDLPTSYRVCTKIIADDGFGNRIQKSYQYSGGVAFSAFINGKKETDYFGFTNFSMKDSLGANTVHSFHSMPYSDFMMNRALGGAEKEMHVLGSDNAEYGKSLTYYDVKKMEVSPGIATYVAYSNRKETYMSGSKLTTTTNTLTIDGYNITKKIETATDHYEDASHPSETVANSYEFETDPNTNERRMKKSIGFQESNTEKTSVMTYDSFGNLTRTVTTYTGSGLPITKTSIQDFTYDTYGNKISEKDSSASPGRGKEYVYDDELHQFLKESVTFGGSIRFKTIYAIDYSDAFGLPIEALDPNGNKTQFEYDDYGRLVETSVDTDSGNKLLSSYSYSSNFPLSAFSNLATGSGDPDYVSRKYADGLGRHIYQVKSGSDGKYIRSGRIVYDPAGRVIRAGQPEWADGSELQSFALHLEERNPTSFEYDAVGRKTKSIFPQAVGENSATIISTKYNGAFEVLVEGSGGTRKKSIQNARGKVLYIEDSGIDGTKAQIGFCYDISGNLIKKSDLNGSGVLNCGDIATGINQKDLSGQNQTYWQYDAFGQLITQSDPDLGVTKNVYNAFGDLTKTTNAKGNITNFTYDSIGRVVAKELPEGIISFDYDSRSGSANAIGKLVSVEDQNQLKTFSYDKLGRTKSETRSLKGIPLENVQGPYITDYNYDLLGRVTTIDYPEHPVNHTRMKACYSYGSAGYITGISVQINTNGVLPGFCSKTIVSGIDYNEFGQTSSFALGNGVQTAYTYDTKQRLIRIQSSGDVDGNTKVLQDAIYTFNENNNIIGITNSASEFNANYSYSYDGLNRLITASGIYTETADNYTKNFRQSFDYAQNGNLLKKRTHDFSGGQLLDGWSYQYQNHQVLTINSTQSGISTLQMNYDPVGNMISQQDNSKDLRKQINYDSENRISYVLDKLGTEVGRYTYDEGGFRIRKTAIVPNGASTKNLEILYPNKFYGLEYVSETNVLQSVNNVYLNGVRIAALNEEGTTAYFLTDQVDSVGQILNDNAQTVSKIQYEPYGEAFVQRGNQDFDPKYNSQELDKETNFYFYNARYYDPQIARFTSADSVIDGAVDTQGWNRFSYVKGNPINYKDPTGHCVGGLWTYFAATCSGATKAESSDVDQRIHYMRNSSFLKTAYVVNAMQPSNVPGYFIGQLPGIKEATDYLNEELYENDPDRMAIGGFGMFVAGVYVGSVLPGITSGTARPSRTSFGPIENNFKISNPGGLKGLKTNLSIIWGRLINHGKPLDWSVVKKSTGETRIEHVSAHGKNNYNKNFHGVFYNDPIETTNMAWKDRGSAQFYHNVNGTDIYVIPYERAGYEGGLGGQKNSLNNVTIITKTGTRQLITSYPSGRGVPLKSASQLSK</sequence>
<evidence type="ECO:0000313" key="7">
    <source>
        <dbReference type="EMBL" id="TGL62923.1"/>
    </source>
</evidence>
<keyword evidence="3" id="KW-0677">Repeat</keyword>
<dbReference type="InterPro" id="IPR031325">
    <property type="entry name" value="RHS_repeat"/>
</dbReference>
<reference evidence="7" key="1">
    <citation type="journal article" date="2019" name="PLoS Negl. Trop. Dis.">
        <title>Revisiting the worldwide diversity of Leptospira species in the environment.</title>
        <authorList>
            <person name="Vincent A.T."/>
            <person name="Schiettekatte O."/>
            <person name="Bourhy P."/>
            <person name="Veyrier F.J."/>
            <person name="Picardeau M."/>
        </authorList>
    </citation>
    <scope>NUCLEOTIDE SEQUENCE [LARGE SCALE GENOMIC DNA]</scope>
    <source>
        <strain evidence="7">201702455</strain>
    </source>
</reference>
<evidence type="ECO:0000256" key="3">
    <source>
        <dbReference type="ARBA" id="ARBA00022737"/>
    </source>
</evidence>
<dbReference type="InterPro" id="IPR022045">
    <property type="entry name" value="TcdB_toxin_mid/N"/>
</dbReference>
<keyword evidence="8" id="KW-1185">Reference proteome</keyword>
<evidence type="ECO:0000313" key="8">
    <source>
        <dbReference type="Proteomes" id="UP000297762"/>
    </source>
</evidence>
<protein>
    <recommendedName>
        <fullName evidence="9">Insecticide toxin TcdB middle/N-terminal domain-containing protein</fullName>
    </recommendedName>
</protein>